<proteinExistence type="predicted"/>
<evidence type="ECO:0000313" key="2">
    <source>
        <dbReference type="EMBL" id="SEJ73880.1"/>
    </source>
</evidence>
<dbReference type="PRINTS" id="PR00069">
    <property type="entry name" value="ALDKETRDTASE"/>
</dbReference>
<dbReference type="Proteomes" id="UP000199403">
    <property type="component" value="Unassembled WGS sequence"/>
</dbReference>
<dbReference type="AlphaFoldDB" id="A0A1H7BI17"/>
<dbReference type="InterPro" id="IPR020471">
    <property type="entry name" value="AKR"/>
</dbReference>
<dbReference type="PANTHER" id="PTHR43312">
    <property type="entry name" value="D-THREO-ALDOSE 1-DEHYDROGENASE"/>
    <property type="match status" value="1"/>
</dbReference>
<dbReference type="GO" id="GO:0016491">
    <property type="term" value="F:oxidoreductase activity"/>
    <property type="evidence" value="ECO:0007669"/>
    <property type="project" value="InterPro"/>
</dbReference>
<dbReference type="EMBL" id="FNZH01000010">
    <property type="protein sequence ID" value="SEJ73880.1"/>
    <property type="molecule type" value="Genomic_DNA"/>
</dbReference>
<evidence type="ECO:0000313" key="3">
    <source>
        <dbReference type="Proteomes" id="UP000199403"/>
    </source>
</evidence>
<organism evidence="2 3">
    <name type="scientific">Cyclobacterium xiamenense</name>
    <dbReference type="NCBI Taxonomy" id="1297121"/>
    <lineage>
        <taxon>Bacteria</taxon>
        <taxon>Pseudomonadati</taxon>
        <taxon>Bacteroidota</taxon>
        <taxon>Cytophagia</taxon>
        <taxon>Cytophagales</taxon>
        <taxon>Cyclobacteriaceae</taxon>
        <taxon>Cyclobacterium</taxon>
    </lineage>
</organism>
<dbReference type="Pfam" id="PF00248">
    <property type="entry name" value="Aldo_ket_red"/>
    <property type="match status" value="1"/>
</dbReference>
<evidence type="ECO:0000259" key="1">
    <source>
        <dbReference type="Pfam" id="PF00248"/>
    </source>
</evidence>
<dbReference type="CDD" id="cd19097">
    <property type="entry name" value="AKR_unchar"/>
    <property type="match status" value="1"/>
</dbReference>
<dbReference type="InterPro" id="IPR053135">
    <property type="entry name" value="AKR2_Oxidoreductase"/>
</dbReference>
<feature type="domain" description="NADP-dependent oxidoreductase" evidence="1">
    <location>
        <begin position="36"/>
        <end position="289"/>
    </location>
</feature>
<dbReference type="STRING" id="1416801.SAMN05192553_11089"/>
<name>A0A1H7BI17_9BACT</name>
<dbReference type="InterPro" id="IPR036812">
    <property type="entry name" value="NAD(P)_OxRdtase_dom_sf"/>
</dbReference>
<reference evidence="3" key="1">
    <citation type="submission" date="2016-10" db="EMBL/GenBank/DDBJ databases">
        <authorList>
            <person name="Varghese N."/>
            <person name="Submissions S."/>
        </authorList>
    </citation>
    <scope>NUCLEOTIDE SEQUENCE [LARGE SCALE GENOMIC DNA]</scope>
    <source>
        <strain evidence="3">IBRC-M 10761</strain>
    </source>
</reference>
<dbReference type="PANTHER" id="PTHR43312:SF1">
    <property type="entry name" value="NADP-DEPENDENT OXIDOREDUCTASE DOMAIN-CONTAINING PROTEIN"/>
    <property type="match status" value="1"/>
</dbReference>
<dbReference type="Gene3D" id="3.20.20.100">
    <property type="entry name" value="NADP-dependent oxidoreductase domain"/>
    <property type="match status" value="1"/>
</dbReference>
<dbReference type="RefSeq" id="WP_092178371.1">
    <property type="nucleotide sequence ID" value="NZ_FNZH01000010.1"/>
</dbReference>
<sequence>MKTRLLGNTGITVSELAFGGVEIGMPYGPGVRSETDMLQEKEALSLLRTALDAGVTFYDTARMYGRSEYLMGKAFRNRRQDVQLCSKCRHLRDASGTLPASAALESRIRSSVAESLSALGTDYLDVLLLHQADEEILAHETICRVFQDLQKEGLARAIGASTYSPAESEWAIRSGIWQVVQLPYNLLDQRQDAVFGLASEKGVGLVVRSVLLRGLLTERGKDLQAPLAAIESHIRGYATLAEANGISLPEYAMRFALARPEVSSVLLGIDRQEYLKQALQCLGKEPLSNSLIAGGIPFPDPEFVDIPHWDRMGWLT</sequence>
<dbReference type="InterPro" id="IPR023210">
    <property type="entry name" value="NADP_OxRdtase_dom"/>
</dbReference>
<protein>
    <submittedName>
        <fullName evidence="2">Predicted oxidoreductase</fullName>
    </submittedName>
</protein>
<keyword evidence="3" id="KW-1185">Reference proteome</keyword>
<dbReference type="OrthoDB" id="9773828at2"/>
<gene>
    <name evidence="2" type="ORF">SAMN05192553_11089</name>
</gene>
<accession>A0A1H7BI17</accession>
<dbReference type="SUPFAM" id="SSF51430">
    <property type="entry name" value="NAD(P)-linked oxidoreductase"/>
    <property type="match status" value="1"/>
</dbReference>